<dbReference type="AlphaFoldDB" id="A0A2P2M1U7"/>
<accession>A0A2P2M1U7</accession>
<reference evidence="1" key="1">
    <citation type="submission" date="2018-02" db="EMBL/GenBank/DDBJ databases">
        <title>Rhizophora mucronata_Transcriptome.</title>
        <authorList>
            <person name="Meera S.P."/>
            <person name="Sreeshan A."/>
            <person name="Augustine A."/>
        </authorList>
    </citation>
    <scope>NUCLEOTIDE SEQUENCE</scope>
    <source>
        <tissue evidence="1">Leaf</tissue>
    </source>
</reference>
<proteinExistence type="predicted"/>
<sequence>MPLIYITILFDQFLFSSFGCTTSLHFRLAYIPTGKLLHYVSLQAFISSLCSPFFEREGLHFGEKMVFALHQIGQPM</sequence>
<evidence type="ECO:0000313" key="1">
    <source>
        <dbReference type="EMBL" id="MBX24178.1"/>
    </source>
</evidence>
<dbReference type="EMBL" id="GGEC01043694">
    <property type="protein sequence ID" value="MBX24178.1"/>
    <property type="molecule type" value="Transcribed_RNA"/>
</dbReference>
<name>A0A2P2M1U7_RHIMU</name>
<organism evidence="1">
    <name type="scientific">Rhizophora mucronata</name>
    <name type="common">Asiatic mangrove</name>
    <dbReference type="NCBI Taxonomy" id="61149"/>
    <lineage>
        <taxon>Eukaryota</taxon>
        <taxon>Viridiplantae</taxon>
        <taxon>Streptophyta</taxon>
        <taxon>Embryophyta</taxon>
        <taxon>Tracheophyta</taxon>
        <taxon>Spermatophyta</taxon>
        <taxon>Magnoliopsida</taxon>
        <taxon>eudicotyledons</taxon>
        <taxon>Gunneridae</taxon>
        <taxon>Pentapetalae</taxon>
        <taxon>rosids</taxon>
        <taxon>fabids</taxon>
        <taxon>Malpighiales</taxon>
        <taxon>Rhizophoraceae</taxon>
        <taxon>Rhizophora</taxon>
    </lineage>
</organism>
<protein>
    <submittedName>
        <fullName evidence="1">Uncharacterized protein</fullName>
    </submittedName>
</protein>